<reference evidence="17 18" key="1">
    <citation type="journal article" date="2021" name="Commun. Biol.">
        <title>The genome of Shorea leprosula (Dipterocarpaceae) highlights the ecological relevance of drought in aseasonal tropical rainforests.</title>
        <authorList>
            <person name="Ng K.K.S."/>
            <person name="Kobayashi M.J."/>
            <person name="Fawcett J.A."/>
            <person name="Hatakeyama M."/>
            <person name="Paape T."/>
            <person name="Ng C.H."/>
            <person name="Ang C.C."/>
            <person name="Tnah L.H."/>
            <person name="Lee C.T."/>
            <person name="Nishiyama T."/>
            <person name="Sese J."/>
            <person name="O'Brien M.J."/>
            <person name="Copetti D."/>
            <person name="Mohd Noor M.I."/>
            <person name="Ong R.C."/>
            <person name="Putra M."/>
            <person name="Sireger I.Z."/>
            <person name="Indrioko S."/>
            <person name="Kosugi Y."/>
            <person name="Izuno A."/>
            <person name="Isagi Y."/>
            <person name="Lee S.L."/>
            <person name="Shimizu K.K."/>
        </authorList>
    </citation>
    <scope>NUCLEOTIDE SEQUENCE [LARGE SCALE GENOMIC DNA]</scope>
    <source>
        <strain evidence="17">214</strain>
    </source>
</reference>
<keyword evidence="7" id="KW-0611">Plant defense</keyword>
<evidence type="ECO:0000256" key="2">
    <source>
        <dbReference type="ARBA" id="ARBA00004906"/>
    </source>
</evidence>
<dbReference type="Gene3D" id="3.30.710.10">
    <property type="entry name" value="Potassium Channel Kv1.1, Chain A"/>
    <property type="match status" value="1"/>
</dbReference>
<evidence type="ECO:0000256" key="11">
    <source>
        <dbReference type="ARBA" id="ARBA00044947"/>
    </source>
</evidence>
<evidence type="ECO:0000256" key="8">
    <source>
        <dbReference type="ARBA" id="ARBA00022833"/>
    </source>
</evidence>
<comment type="pathway">
    <text evidence="2">Protein modification; protein ubiquitination.</text>
</comment>
<dbReference type="Pfam" id="PF11900">
    <property type="entry name" value="DUF3420"/>
    <property type="match status" value="1"/>
</dbReference>
<evidence type="ECO:0000256" key="14">
    <source>
        <dbReference type="SAM" id="MobiDB-lite"/>
    </source>
</evidence>
<dbReference type="GO" id="GO:0031347">
    <property type="term" value="P:regulation of defense response"/>
    <property type="evidence" value="ECO:0007669"/>
    <property type="project" value="UniProtKB-ARBA"/>
</dbReference>
<feature type="region of interest" description="Disordered" evidence="14">
    <location>
        <begin position="557"/>
        <end position="584"/>
    </location>
</feature>
<dbReference type="InterPro" id="IPR057250">
    <property type="entry name" value="Znf_C2HC_NPR-type"/>
</dbReference>
<dbReference type="GO" id="GO:0009862">
    <property type="term" value="P:systemic acquired resistance, salicylic acid mediated signaling pathway"/>
    <property type="evidence" value="ECO:0007669"/>
    <property type="project" value="InterPro"/>
</dbReference>
<dbReference type="AlphaFoldDB" id="A0AAV5KL31"/>
<proteinExistence type="inferred from homology"/>
<comment type="subcellular location">
    <subcellularLocation>
        <location evidence="1">Nucleus</location>
    </subcellularLocation>
</comment>
<dbReference type="GO" id="GO:0045087">
    <property type="term" value="P:innate immune response"/>
    <property type="evidence" value="ECO:0007669"/>
    <property type="project" value="UniProtKB-ARBA"/>
</dbReference>
<dbReference type="InterPro" id="IPR044292">
    <property type="entry name" value="NPR"/>
</dbReference>
<comment type="caution">
    <text evidence="13">Lacks conserved residue(s) required for the propagation of feature annotation.</text>
</comment>
<dbReference type="PROSITE" id="PS52046">
    <property type="entry name" value="ZF_C2HC_NPR"/>
    <property type="match status" value="1"/>
</dbReference>
<name>A0AAV5KL31_9ROSI</name>
<evidence type="ECO:0000256" key="10">
    <source>
        <dbReference type="ARBA" id="ARBA00023242"/>
    </source>
</evidence>
<evidence type="ECO:0000256" key="9">
    <source>
        <dbReference type="ARBA" id="ARBA00023043"/>
    </source>
</evidence>
<evidence type="ECO:0000256" key="12">
    <source>
        <dbReference type="PROSITE-ProRule" id="PRU00023"/>
    </source>
</evidence>
<dbReference type="Pfam" id="PF00651">
    <property type="entry name" value="BTB"/>
    <property type="match status" value="1"/>
</dbReference>
<comment type="caution">
    <text evidence="17">The sequence shown here is derived from an EMBL/GenBank/DDBJ whole genome shotgun (WGS) entry which is preliminary data.</text>
</comment>
<dbReference type="SMART" id="SM00225">
    <property type="entry name" value="BTB"/>
    <property type="match status" value="1"/>
</dbReference>
<evidence type="ECO:0000256" key="7">
    <source>
        <dbReference type="ARBA" id="ARBA00022821"/>
    </source>
</evidence>
<evidence type="ECO:0000256" key="3">
    <source>
        <dbReference type="ARBA" id="ARBA00022723"/>
    </source>
</evidence>
<dbReference type="InterPro" id="IPR021094">
    <property type="entry name" value="NPR1/NIM1-like_C"/>
</dbReference>
<evidence type="ECO:0000259" key="16">
    <source>
        <dbReference type="PROSITE" id="PS52046"/>
    </source>
</evidence>
<keyword evidence="8" id="KW-0862">Zinc</keyword>
<keyword evidence="5 13" id="KW-0863">Zinc-finger</keyword>
<dbReference type="PANTHER" id="PTHR46475:SF7">
    <property type="entry name" value="REGULATORY PROTEIN, PUTATIVE-RELATED"/>
    <property type="match status" value="1"/>
</dbReference>
<dbReference type="Proteomes" id="UP001054252">
    <property type="component" value="Unassembled WGS sequence"/>
</dbReference>
<gene>
    <name evidence="17" type="ORF">SLEP1_g34686</name>
</gene>
<dbReference type="SUPFAM" id="SSF48403">
    <property type="entry name" value="Ankyrin repeat"/>
    <property type="match status" value="1"/>
</dbReference>
<feature type="domain" description="C2HC NPR-type" evidence="16">
    <location>
        <begin position="148"/>
        <end position="162"/>
    </location>
</feature>
<dbReference type="GO" id="GO:0050832">
    <property type="term" value="P:defense response to fungus"/>
    <property type="evidence" value="ECO:0007669"/>
    <property type="project" value="TreeGrafter"/>
</dbReference>
<dbReference type="InterPro" id="IPR002110">
    <property type="entry name" value="Ankyrin_rpt"/>
</dbReference>
<comment type="similarity">
    <text evidence="11">Belongs to the plant 'ANKYRIN-BTB/POZ' family. 'NPR1-like' subfamily.</text>
</comment>
<keyword evidence="18" id="KW-1185">Reference proteome</keyword>
<evidence type="ECO:0000256" key="5">
    <source>
        <dbReference type="ARBA" id="ARBA00022771"/>
    </source>
</evidence>
<dbReference type="Pfam" id="PF00023">
    <property type="entry name" value="Ank"/>
    <property type="match status" value="1"/>
</dbReference>
<protein>
    <submittedName>
        <fullName evidence="17">Uncharacterized protein</fullName>
    </submittedName>
</protein>
<sequence length="584" mass="65362">MENVNEISFSLNFASSSHVPNGSSSYNLLAPRATGIEPVASIENLRLSKLCVNLGKLLIDSEYDYTDAEIVVGGIPVGVHRCILASQSHFFHDLFKKGTGNNNSSVKEGKPRYLMSELLPHGWVGYEAFSVFLYYMYTAELKPPPPEVSTCVDDNCVHDACGPAINYFLELMYASATFQMKDLLLLVERHLFNLVEMALAEDVIPILVAAFHCQLKQLLFRCNQRVAWSDLDNICLEKELPYEVFSEIKSMRYSSQEVAEPCLFDAEKIRKIHKALDSDDVALLKLLLSESNVSLDDAYALHYAAAYCDPKVVKGVLNLGLANLNLRNSRGHTVLHVAARRKELSVLVALLTKGACVSEATPDGQNALSICRRLISPKDYNDNRRGSNKNGLCIDVLEREMTNSISGNSSISSEVIAKKLNTKLDYLEDRVAFARLLFPAEAKVAMDATGAELSTIFYASLELSRSEGLSGNLGEVNMSKTPSVQTERLKLRLQTLIETVETGKRYFPHCSEVIDKFLEDYQHDDILLEKGTLEEQNIKKRRFQELKEEVQMAFYKDIEQNNRSSSSSSTSQKEARVAHKGRRK</sequence>
<dbReference type="Gene3D" id="1.25.40.20">
    <property type="entry name" value="Ankyrin repeat-containing domain"/>
    <property type="match status" value="1"/>
</dbReference>
<dbReference type="GO" id="GO:2000031">
    <property type="term" value="P:regulation of salicylic acid mediated signaling pathway"/>
    <property type="evidence" value="ECO:0007669"/>
    <property type="project" value="InterPro"/>
</dbReference>
<keyword evidence="3" id="KW-0479">Metal-binding</keyword>
<dbReference type="PROSITE" id="PS50097">
    <property type="entry name" value="BTB"/>
    <property type="match status" value="1"/>
</dbReference>
<dbReference type="GO" id="GO:0005634">
    <property type="term" value="C:nucleus"/>
    <property type="evidence" value="ECO:0007669"/>
    <property type="project" value="UniProtKB-SubCell"/>
</dbReference>
<evidence type="ECO:0000256" key="13">
    <source>
        <dbReference type="PROSITE-ProRule" id="PRU01391"/>
    </source>
</evidence>
<feature type="repeat" description="ANK" evidence="12">
    <location>
        <begin position="330"/>
        <end position="362"/>
    </location>
</feature>
<dbReference type="SMART" id="SM00248">
    <property type="entry name" value="ANK"/>
    <property type="match status" value="2"/>
</dbReference>
<evidence type="ECO:0000313" key="17">
    <source>
        <dbReference type="EMBL" id="GKV25216.1"/>
    </source>
</evidence>
<evidence type="ECO:0000256" key="4">
    <source>
        <dbReference type="ARBA" id="ARBA00022737"/>
    </source>
</evidence>
<accession>A0AAV5KL31</accession>
<dbReference type="GO" id="GO:2000022">
    <property type="term" value="P:regulation of jasmonic acid mediated signaling pathway"/>
    <property type="evidence" value="ECO:0007669"/>
    <property type="project" value="InterPro"/>
</dbReference>
<evidence type="ECO:0000256" key="1">
    <source>
        <dbReference type="ARBA" id="ARBA00004123"/>
    </source>
</evidence>
<dbReference type="InterPro" id="IPR036770">
    <property type="entry name" value="Ankyrin_rpt-contain_sf"/>
</dbReference>
<keyword evidence="10" id="KW-0539">Nucleus</keyword>
<evidence type="ECO:0000256" key="6">
    <source>
        <dbReference type="ARBA" id="ARBA00022786"/>
    </source>
</evidence>
<dbReference type="Pfam" id="PF12313">
    <property type="entry name" value="NPR1_like_C"/>
    <property type="match status" value="1"/>
</dbReference>
<dbReference type="FunFam" id="3.30.710.10:FF:000110">
    <property type="entry name" value="Regulatory protein NPR3"/>
    <property type="match status" value="1"/>
</dbReference>
<keyword evidence="4" id="KW-0677">Repeat</keyword>
<dbReference type="GO" id="GO:0008270">
    <property type="term" value="F:zinc ion binding"/>
    <property type="evidence" value="ECO:0007669"/>
    <property type="project" value="UniProtKB-KW"/>
</dbReference>
<keyword evidence="6" id="KW-0833">Ubl conjugation pathway</keyword>
<feature type="domain" description="BTB" evidence="15">
    <location>
        <begin position="66"/>
        <end position="145"/>
    </location>
</feature>
<dbReference type="SUPFAM" id="SSF54695">
    <property type="entry name" value="POZ domain"/>
    <property type="match status" value="1"/>
</dbReference>
<dbReference type="InterPro" id="IPR011333">
    <property type="entry name" value="SKP1/BTB/POZ_sf"/>
</dbReference>
<dbReference type="CDD" id="cd18310">
    <property type="entry name" value="BTB_POZ_NPR_plant"/>
    <property type="match status" value="1"/>
</dbReference>
<dbReference type="PROSITE" id="PS50297">
    <property type="entry name" value="ANK_REP_REGION"/>
    <property type="match status" value="1"/>
</dbReference>
<dbReference type="InterPro" id="IPR000210">
    <property type="entry name" value="BTB/POZ_dom"/>
</dbReference>
<keyword evidence="9 12" id="KW-0040">ANK repeat</keyword>
<dbReference type="EMBL" id="BPVZ01000068">
    <property type="protein sequence ID" value="GKV25216.1"/>
    <property type="molecule type" value="Genomic_DNA"/>
</dbReference>
<dbReference type="PANTHER" id="PTHR46475">
    <property type="entry name" value="REGULATORY PROTEIN NPR3"/>
    <property type="match status" value="1"/>
</dbReference>
<organism evidence="17 18">
    <name type="scientific">Rubroshorea leprosula</name>
    <dbReference type="NCBI Taxonomy" id="152421"/>
    <lineage>
        <taxon>Eukaryota</taxon>
        <taxon>Viridiplantae</taxon>
        <taxon>Streptophyta</taxon>
        <taxon>Embryophyta</taxon>
        <taxon>Tracheophyta</taxon>
        <taxon>Spermatophyta</taxon>
        <taxon>Magnoliopsida</taxon>
        <taxon>eudicotyledons</taxon>
        <taxon>Gunneridae</taxon>
        <taxon>Pentapetalae</taxon>
        <taxon>rosids</taxon>
        <taxon>malvids</taxon>
        <taxon>Malvales</taxon>
        <taxon>Dipterocarpaceae</taxon>
        <taxon>Rubroshorea</taxon>
    </lineage>
</organism>
<evidence type="ECO:0000313" key="18">
    <source>
        <dbReference type="Proteomes" id="UP001054252"/>
    </source>
</evidence>
<evidence type="ECO:0000259" key="15">
    <source>
        <dbReference type="PROSITE" id="PS50097"/>
    </source>
</evidence>
<dbReference type="PROSITE" id="PS50088">
    <property type="entry name" value="ANK_REPEAT"/>
    <property type="match status" value="1"/>
</dbReference>
<dbReference type="GO" id="GO:0042742">
    <property type="term" value="P:defense response to bacterium"/>
    <property type="evidence" value="ECO:0007669"/>
    <property type="project" value="UniProtKB-ARBA"/>
</dbReference>
<dbReference type="InterPro" id="IPR024228">
    <property type="entry name" value="NPR_central_dom"/>
</dbReference>